<dbReference type="CDD" id="cd09916">
    <property type="entry name" value="CpxP_like"/>
    <property type="match status" value="1"/>
</dbReference>
<accession>A0A1L3SX47</accession>
<proteinExistence type="predicted"/>
<dbReference type="AlphaFoldDB" id="A0A1L3SX47"/>
<reference evidence="2" key="1">
    <citation type="submission" date="2016-11" db="EMBL/GenBank/DDBJ databases">
        <title>Mesorhizobium oceanicum sp. nov., isolated from deep seawater in South China Sea.</title>
        <authorList>
            <person name="Fu G.-Y."/>
        </authorList>
    </citation>
    <scope>NUCLEOTIDE SEQUENCE [LARGE SCALE GENOMIC DNA]</scope>
    <source>
        <strain evidence="2">B7</strain>
    </source>
</reference>
<dbReference type="KEGG" id="meso:BSQ44_22790"/>
<dbReference type="GO" id="GO:0042597">
    <property type="term" value="C:periplasmic space"/>
    <property type="evidence" value="ECO:0007669"/>
    <property type="project" value="InterPro"/>
</dbReference>
<sequence length="182" mass="19649">MENEIDRNDTQEGSGMSSGWRRGLAVGGLAVAVIAGAGLVNAQADGGWGDDGWGPRHGSGMHGRMGGMGFMHGGMGNMLDEIDATAEQEKKIWEIFDGVRGDIRSTAIDFRNTRGEVLELLSASEIDREAAEKLRSERIAALDEASRKMTKALLDAAEVLTPEQRAELAEHVGERRSGRGRW</sequence>
<evidence type="ECO:0008006" key="3">
    <source>
        <dbReference type="Google" id="ProtNLM"/>
    </source>
</evidence>
<dbReference type="Pfam" id="PF07813">
    <property type="entry name" value="LTXXQ"/>
    <property type="match status" value="1"/>
</dbReference>
<evidence type="ECO:0000313" key="2">
    <source>
        <dbReference type="Proteomes" id="UP000182840"/>
    </source>
</evidence>
<name>A0A1L3SX47_9HYPH</name>
<evidence type="ECO:0000313" key="1">
    <source>
        <dbReference type="EMBL" id="APH73892.1"/>
    </source>
</evidence>
<dbReference type="InterPro" id="IPR012899">
    <property type="entry name" value="LTXXQ"/>
</dbReference>
<gene>
    <name evidence="1" type="ORF">BSQ44_22790</name>
</gene>
<protein>
    <recommendedName>
        <fullName evidence="3">Periplasmic heavy metal sensor</fullName>
    </recommendedName>
</protein>
<dbReference type="EMBL" id="CP018171">
    <property type="protein sequence ID" value="APH73892.1"/>
    <property type="molecule type" value="Genomic_DNA"/>
</dbReference>
<dbReference type="Gene3D" id="1.20.120.1490">
    <property type="match status" value="1"/>
</dbReference>
<dbReference type="OrthoDB" id="8277545at2"/>
<dbReference type="Proteomes" id="UP000182840">
    <property type="component" value="Chromosome"/>
</dbReference>
<dbReference type="RefSeq" id="WP_072607355.1">
    <property type="nucleotide sequence ID" value="NZ_CP018171.1"/>
</dbReference>
<dbReference type="STRING" id="1670800.BSQ44_22790"/>
<keyword evidence="2" id="KW-1185">Reference proteome</keyword>
<organism evidence="1 2">
    <name type="scientific">Aquibium oceanicum</name>
    <dbReference type="NCBI Taxonomy" id="1670800"/>
    <lineage>
        <taxon>Bacteria</taxon>
        <taxon>Pseudomonadati</taxon>
        <taxon>Pseudomonadota</taxon>
        <taxon>Alphaproteobacteria</taxon>
        <taxon>Hyphomicrobiales</taxon>
        <taxon>Phyllobacteriaceae</taxon>
        <taxon>Aquibium</taxon>
    </lineage>
</organism>